<dbReference type="EMBL" id="GBRH01200888">
    <property type="protein sequence ID" value="JAD97007.1"/>
    <property type="molecule type" value="Transcribed_RNA"/>
</dbReference>
<accession>A0A0A9ELT4</accession>
<proteinExistence type="predicted"/>
<name>A0A0A9ELT4_ARUDO</name>
<feature type="transmembrane region" description="Helical" evidence="1">
    <location>
        <begin position="45"/>
        <end position="67"/>
    </location>
</feature>
<keyword evidence="1" id="KW-1133">Transmembrane helix</keyword>
<reference evidence="2" key="1">
    <citation type="submission" date="2014-09" db="EMBL/GenBank/DDBJ databases">
        <authorList>
            <person name="Magalhaes I.L.F."/>
            <person name="Oliveira U."/>
            <person name="Santos F.R."/>
            <person name="Vidigal T.H.D.A."/>
            <person name="Brescovit A.D."/>
            <person name="Santos A.J."/>
        </authorList>
    </citation>
    <scope>NUCLEOTIDE SEQUENCE</scope>
    <source>
        <tissue evidence="2">Shoot tissue taken approximately 20 cm above the soil surface</tissue>
    </source>
</reference>
<feature type="transmembrane region" description="Helical" evidence="1">
    <location>
        <begin position="6"/>
        <end position="24"/>
    </location>
</feature>
<keyword evidence="1" id="KW-0812">Transmembrane</keyword>
<protein>
    <submittedName>
        <fullName evidence="2">Uncharacterized protein</fullName>
    </submittedName>
</protein>
<reference evidence="2" key="2">
    <citation type="journal article" date="2015" name="Data Brief">
        <title>Shoot transcriptome of the giant reed, Arundo donax.</title>
        <authorList>
            <person name="Barrero R.A."/>
            <person name="Guerrero F.D."/>
            <person name="Moolhuijzen P."/>
            <person name="Goolsby J.A."/>
            <person name="Tidwell J."/>
            <person name="Bellgard S.E."/>
            <person name="Bellgard M.I."/>
        </authorList>
    </citation>
    <scope>NUCLEOTIDE SEQUENCE</scope>
    <source>
        <tissue evidence="2">Shoot tissue taken approximately 20 cm above the soil surface</tissue>
    </source>
</reference>
<keyword evidence="1" id="KW-0472">Membrane</keyword>
<sequence length="90" mass="10134">MIVSPSINFIYSFIILHRRMLLTINMIGNYMNSFCIYHDFNFSSVLLLTHSAVIINTVILVVGHVSVVANTEASYSTFSLSAFCFSKLFS</sequence>
<evidence type="ECO:0000313" key="2">
    <source>
        <dbReference type="EMBL" id="JAD97007.1"/>
    </source>
</evidence>
<dbReference type="AlphaFoldDB" id="A0A0A9ELT4"/>
<organism evidence="2">
    <name type="scientific">Arundo donax</name>
    <name type="common">Giant reed</name>
    <name type="synonym">Donax arundinaceus</name>
    <dbReference type="NCBI Taxonomy" id="35708"/>
    <lineage>
        <taxon>Eukaryota</taxon>
        <taxon>Viridiplantae</taxon>
        <taxon>Streptophyta</taxon>
        <taxon>Embryophyta</taxon>
        <taxon>Tracheophyta</taxon>
        <taxon>Spermatophyta</taxon>
        <taxon>Magnoliopsida</taxon>
        <taxon>Liliopsida</taxon>
        <taxon>Poales</taxon>
        <taxon>Poaceae</taxon>
        <taxon>PACMAD clade</taxon>
        <taxon>Arundinoideae</taxon>
        <taxon>Arundineae</taxon>
        <taxon>Arundo</taxon>
    </lineage>
</organism>
<evidence type="ECO:0000256" key="1">
    <source>
        <dbReference type="SAM" id="Phobius"/>
    </source>
</evidence>